<keyword evidence="3" id="KW-1185">Reference proteome</keyword>
<feature type="region of interest" description="Disordered" evidence="1">
    <location>
        <begin position="1"/>
        <end position="21"/>
    </location>
</feature>
<comment type="caution">
    <text evidence="2">The sequence shown here is derived from an EMBL/GenBank/DDBJ whole genome shotgun (WGS) entry which is preliminary data.</text>
</comment>
<sequence>MSSNGPPPAGQKVSPADAPTRAATPFNVEAKVFVPLSASRETQAASSAFNPDAAEFVPTGAVEPSECLLRELAEVIRSAGMTGIRVNQLPHQYRRYTGKWLVVAGTRFEDLSEAVDALKPRVNILESDDDLQNEDRCRDPAEEAAEGNEVLSSPSSMAACCPPLGHHGDKIVVDQAYGDHPEELKIFKRMIVVVVREFCRRSAAVVGGGVRRDPLASNHPQQAGLALSLFAAEWDRYYQGSHSLKSLRDRFGVVKLMPFLRTIKELDLIGTHPEVRVRVKPEYMFESPVPLAPVVGLGGNNNILSHFPSSRRPSADTIDWLARLGGHLGQIPGFGTGLPTAPPPPSLVNNMAPGDSTATSHLDEGAAAAATAFVAQQLLQSQQQVMQQLLAAGPAVPGGTQMLRDFMAMYQLPPLMGGLGAAQPGSSTAMDSLIAELLSTSSPDLGHVEEVVKQLEGISADLPHENDGDSPREMWLSLATFRRLIVKVVDAVCRAQDTDWRGSGAVEGEKDRALAIGCSLSELADEWRETYPRLRPLQSFYQFYFAVDDPESFLAASPQLWVIRSAQRGCRTRVSTVEHVEKYCSPRPGRLMMDGSLDGSVRAGDKLRWQLQRLTVELVSMRCQQQRLEEIDRGCRRGDRHCRTAKEALVEERRRMEEAVKGDGSENEPYRGNTTLLAAPAEGPAMGHQRLQRGRPAPIDTSRSPERSCGGDERIEETLEGIEVEGVSVDDLKKEWYEVYSRHLQPLLDMSGLRKVQTLVASCRSLVIEGQGSETRCSWANVDTLSHPATDITSIARFQVSATRSSPSASGCLEAFTMGSQRQPAARPSIVTPETVPLPTPIKAAAPPGQDEAPGTKSSAEDGPSPSAVVGRMDDDERLTMERLLKRLILHREDPDDEVHARSPRYSKVDMLGVRCGMVRQGRLDSPPAEVAAVRTVSERRAAGGGSL</sequence>
<feature type="region of interest" description="Disordered" evidence="1">
    <location>
        <begin position="821"/>
        <end position="874"/>
    </location>
</feature>
<dbReference type="AlphaFoldDB" id="A0A7J6UAE9"/>
<proteinExistence type="predicted"/>
<evidence type="ECO:0000313" key="2">
    <source>
        <dbReference type="EMBL" id="KAF4754160.1"/>
    </source>
</evidence>
<accession>A0A7J6UAE9</accession>
<dbReference type="EMBL" id="JABANO010005052">
    <property type="protein sequence ID" value="KAF4754160.1"/>
    <property type="molecule type" value="Genomic_DNA"/>
</dbReference>
<organism evidence="2 3">
    <name type="scientific">Perkinsus olseni</name>
    <name type="common">Perkinsus atlanticus</name>
    <dbReference type="NCBI Taxonomy" id="32597"/>
    <lineage>
        <taxon>Eukaryota</taxon>
        <taxon>Sar</taxon>
        <taxon>Alveolata</taxon>
        <taxon>Perkinsozoa</taxon>
        <taxon>Perkinsea</taxon>
        <taxon>Perkinsida</taxon>
        <taxon>Perkinsidae</taxon>
        <taxon>Perkinsus</taxon>
    </lineage>
</organism>
<feature type="region of interest" description="Disordered" evidence="1">
    <location>
        <begin position="684"/>
        <end position="712"/>
    </location>
</feature>
<gene>
    <name evidence="2" type="ORF">FOZ63_007436</name>
</gene>
<protein>
    <submittedName>
        <fullName evidence="2">Uncharacterized protein</fullName>
    </submittedName>
</protein>
<evidence type="ECO:0000313" key="3">
    <source>
        <dbReference type="Proteomes" id="UP000553632"/>
    </source>
</evidence>
<name>A0A7J6UAE9_PEROL</name>
<dbReference type="OMA" id="WYEVYSR"/>
<dbReference type="Proteomes" id="UP000553632">
    <property type="component" value="Unassembled WGS sequence"/>
</dbReference>
<reference evidence="2 3" key="1">
    <citation type="submission" date="2020-04" db="EMBL/GenBank/DDBJ databases">
        <title>Perkinsus olseni comparative genomics.</title>
        <authorList>
            <person name="Bogema D.R."/>
        </authorList>
    </citation>
    <scope>NUCLEOTIDE SEQUENCE [LARGE SCALE GENOMIC DNA]</scope>
    <source>
        <strain evidence="2 3">ATCC PRA-207</strain>
    </source>
</reference>
<feature type="compositionally biased region" description="Basic and acidic residues" evidence="1">
    <location>
        <begin position="703"/>
        <end position="712"/>
    </location>
</feature>
<evidence type="ECO:0000256" key="1">
    <source>
        <dbReference type="SAM" id="MobiDB-lite"/>
    </source>
</evidence>